<evidence type="ECO:0000313" key="3">
    <source>
        <dbReference type="Proteomes" id="UP000267029"/>
    </source>
</evidence>
<evidence type="ECO:0000313" key="2">
    <source>
        <dbReference type="EMBL" id="VDD78197.1"/>
    </source>
</evidence>
<keyword evidence="3" id="KW-1185">Reference proteome</keyword>
<dbReference type="Proteomes" id="UP000267029">
    <property type="component" value="Unassembled WGS sequence"/>
</dbReference>
<organism evidence="2 3">
    <name type="scientific">Mesocestoides corti</name>
    <name type="common">Flatworm</name>
    <dbReference type="NCBI Taxonomy" id="53468"/>
    <lineage>
        <taxon>Eukaryota</taxon>
        <taxon>Metazoa</taxon>
        <taxon>Spiralia</taxon>
        <taxon>Lophotrochozoa</taxon>
        <taxon>Platyhelminthes</taxon>
        <taxon>Cestoda</taxon>
        <taxon>Eucestoda</taxon>
        <taxon>Cyclophyllidea</taxon>
        <taxon>Mesocestoididae</taxon>
        <taxon>Mesocestoides</taxon>
    </lineage>
</organism>
<dbReference type="EMBL" id="UXSR01001379">
    <property type="protein sequence ID" value="VDD78197.1"/>
    <property type="molecule type" value="Genomic_DNA"/>
</dbReference>
<name>A0A0R3UBA1_MESCO</name>
<protein>
    <submittedName>
        <fullName evidence="2">Uncharacterized protein</fullName>
    </submittedName>
</protein>
<sequence length="131" mass="15023">MQHHPELRQISNICPWKKKKKKNEKNVTSPILTNEFNDNVKGNNVTSHRKTRVAVEDSDADKECKEKLSPPFNLMRDSVKPVAALSPFYQVPIPSQDKDSEEEVKHSYTGSLYLRFLPLAAFVSNQPAWFP</sequence>
<reference evidence="2 3" key="1">
    <citation type="submission" date="2018-10" db="EMBL/GenBank/DDBJ databases">
        <authorList>
            <consortium name="Pathogen Informatics"/>
        </authorList>
    </citation>
    <scope>NUCLEOTIDE SEQUENCE [LARGE SCALE GENOMIC DNA]</scope>
</reference>
<accession>A0A0R3UBA1</accession>
<gene>
    <name evidence="2" type="ORF">MCOS_LOCUS4200</name>
</gene>
<feature type="region of interest" description="Disordered" evidence="1">
    <location>
        <begin position="1"/>
        <end position="28"/>
    </location>
</feature>
<dbReference type="OrthoDB" id="9978460at2759"/>
<dbReference type="AlphaFoldDB" id="A0A0R3UBA1"/>
<proteinExistence type="predicted"/>
<evidence type="ECO:0000256" key="1">
    <source>
        <dbReference type="SAM" id="MobiDB-lite"/>
    </source>
</evidence>